<gene>
    <name evidence="2" type="ORF">NC653_041705</name>
</gene>
<protein>
    <submittedName>
        <fullName evidence="2">Uncharacterized protein</fullName>
    </submittedName>
</protein>
<evidence type="ECO:0000313" key="3">
    <source>
        <dbReference type="Proteomes" id="UP001164929"/>
    </source>
</evidence>
<reference evidence="2" key="1">
    <citation type="journal article" date="2023" name="Mol. Ecol. Resour.">
        <title>Chromosome-level genome assembly of a triploid poplar Populus alba 'Berolinensis'.</title>
        <authorList>
            <person name="Chen S."/>
            <person name="Yu Y."/>
            <person name="Wang X."/>
            <person name="Wang S."/>
            <person name="Zhang T."/>
            <person name="Zhou Y."/>
            <person name="He R."/>
            <person name="Meng N."/>
            <person name="Wang Y."/>
            <person name="Liu W."/>
            <person name="Liu Z."/>
            <person name="Liu J."/>
            <person name="Guo Q."/>
            <person name="Huang H."/>
            <person name="Sederoff R.R."/>
            <person name="Wang G."/>
            <person name="Qu G."/>
            <person name="Chen S."/>
        </authorList>
    </citation>
    <scope>NUCLEOTIDE SEQUENCE</scope>
    <source>
        <strain evidence="2">SC-2020</strain>
    </source>
</reference>
<accession>A0AAD6PPE0</accession>
<keyword evidence="3" id="KW-1185">Reference proteome</keyword>
<dbReference type="Proteomes" id="UP001164929">
    <property type="component" value="Chromosome 19"/>
</dbReference>
<sequence length="51" mass="5409">MPMKKSSLFAAFVAAATATATAFSASSLSSSCNSNVKVRQLTKQFWVCVFS</sequence>
<feature type="signal peptide" evidence="1">
    <location>
        <begin position="1"/>
        <end position="22"/>
    </location>
</feature>
<evidence type="ECO:0000256" key="1">
    <source>
        <dbReference type="SAM" id="SignalP"/>
    </source>
</evidence>
<proteinExistence type="predicted"/>
<feature type="chain" id="PRO_5042043319" evidence="1">
    <location>
        <begin position="23"/>
        <end position="51"/>
    </location>
</feature>
<organism evidence="2 3">
    <name type="scientific">Populus alba x Populus x berolinensis</name>
    <dbReference type="NCBI Taxonomy" id="444605"/>
    <lineage>
        <taxon>Eukaryota</taxon>
        <taxon>Viridiplantae</taxon>
        <taxon>Streptophyta</taxon>
        <taxon>Embryophyta</taxon>
        <taxon>Tracheophyta</taxon>
        <taxon>Spermatophyta</taxon>
        <taxon>Magnoliopsida</taxon>
        <taxon>eudicotyledons</taxon>
        <taxon>Gunneridae</taxon>
        <taxon>Pentapetalae</taxon>
        <taxon>rosids</taxon>
        <taxon>fabids</taxon>
        <taxon>Malpighiales</taxon>
        <taxon>Salicaceae</taxon>
        <taxon>Saliceae</taxon>
        <taxon>Populus</taxon>
    </lineage>
</organism>
<name>A0AAD6PPE0_9ROSI</name>
<dbReference type="PROSITE" id="PS51257">
    <property type="entry name" value="PROKAR_LIPOPROTEIN"/>
    <property type="match status" value="1"/>
</dbReference>
<dbReference type="EMBL" id="JAQIZT010000019">
    <property type="protein sequence ID" value="KAJ6952645.1"/>
    <property type="molecule type" value="Genomic_DNA"/>
</dbReference>
<evidence type="ECO:0000313" key="2">
    <source>
        <dbReference type="EMBL" id="KAJ6952645.1"/>
    </source>
</evidence>
<keyword evidence="1" id="KW-0732">Signal</keyword>
<dbReference type="AlphaFoldDB" id="A0AAD6PPE0"/>
<comment type="caution">
    <text evidence="2">The sequence shown here is derived from an EMBL/GenBank/DDBJ whole genome shotgun (WGS) entry which is preliminary data.</text>
</comment>